<protein>
    <submittedName>
        <fullName evidence="2">Uncharacterized protein</fullName>
    </submittedName>
</protein>
<evidence type="ECO:0000256" key="1">
    <source>
        <dbReference type="SAM" id="MobiDB-lite"/>
    </source>
</evidence>
<dbReference type="AlphaFoldDB" id="A0A392REY4"/>
<evidence type="ECO:0000313" key="2">
    <source>
        <dbReference type="EMBL" id="MCI34396.1"/>
    </source>
</evidence>
<evidence type="ECO:0000313" key="3">
    <source>
        <dbReference type="Proteomes" id="UP000265520"/>
    </source>
</evidence>
<dbReference type="EMBL" id="LXQA010213254">
    <property type="protein sequence ID" value="MCI34396.1"/>
    <property type="molecule type" value="Genomic_DNA"/>
</dbReference>
<name>A0A392REY4_9FABA</name>
<accession>A0A392REY4</accession>
<dbReference type="Proteomes" id="UP000265520">
    <property type="component" value="Unassembled WGS sequence"/>
</dbReference>
<sequence length="21" mass="2426">ETDRDPSELEFEARSSKDGAW</sequence>
<organism evidence="2 3">
    <name type="scientific">Trifolium medium</name>
    <dbReference type="NCBI Taxonomy" id="97028"/>
    <lineage>
        <taxon>Eukaryota</taxon>
        <taxon>Viridiplantae</taxon>
        <taxon>Streptophyta</taxon>
        <taxon>Embryophyta</taxon>
        <taxon>Tracheophyta</taxon>
        <taxon>Spermatophyta</taxon>
        <taxon>Magnoliopsida</taxon>
        <taxon>eudicotyledons</taxon>
        <taxon>Gunneridae</taxon>
        <taxon>Pentapetalae</taxon>
        <taxon>rosids</taxon>
        <taxon>fabids</taxon>
        <taxon>Fabales</taxon>
        <taxon>Fabaceae</taxon>
        <taxon>Papilionoideae</taxon>
        <taxon>50 kb inversion clade</taxon>
        <taxon>NPAAA clade</taxon>
        <taxon>Hologalegina</taxon>
        <taxon>IRL clade</taxon>
        <taxon>Trifolieae</taxon>
        <taxon>Trifolium</taxon>
    </lineage>
</organism>
<feature type="region of interest" description="Disordered" evidence="1">
    <location>
        <begin position="1"/>
        <end position="21"/>
    </location>
</feature>
<reference evidence="2 3" key="1">
    <citation type="journal article" date="2018" name="Front. Plant Sci.">
        <title>Red Clover (Trifolium pratense) and Zigzag Clover (T. medium) - A Picture of Genomic Similarities and Differences.</title>
        <authorList>
            <person name="Dluhosova J."/>
            <person name="Istvanek J."/>
            <person name="Nedelnik J."/>
            <person name="Repkova J."/>
        </authorList>
    </citation>
    <scope>NUCLEOTIDE SEQUENCE [LARGE SCALE GENOMIC DNA]</scope>
    <source>
        <strain evidence="3">cv. 10/8</strain>
        <tissue evidence="2">Leaf</tissue>
    </source>
</reference>
<feature type="non-terminal residue" evidence="2">
    <location>
        <position position="1"/>
    </location>
</feature>
<keyword evidence="3" id="KW-1185">Reference proteome</keyword>
<proteinExistence type="predicted"/>
<comment type="caution">
    <text evidence="2">The sequence shown here is derived from an EMBL/GenBank/DDBJ whole genome shotgun (WGS) entry which is preliminary data.</text>
</comment>